<sequence length="67" mass="7064">MSGRGASPSESGRRLMCRPACWNICFAGCFVGFAGRAVGRALAHSMAHLANLPYKNTRTVIPAQAGI</sequence>
<protein>
    <submittedName>
        <fullName evidence="2">Uncharacterized protein</fullName>
    </submittedName>
</protein>
<dbReference type="Proteomes" id="UP000217930">
    <property type="component" value="Unassembled WGS sequence"/>
</dbReference>
<reference evidence="2 3" key="1">
    <citation type="journal article" date="2017" name="Clin. Infect. Dis.">
        <title>Increased Risk for Meningococcal Disease among Men who have Sex with Men in the United States, 2012-2015.</title>
        <authorList>
            <person name="Folaranmi T.A."/>
            <person name="Kretz C.B."/>
            <person name="Kamiya H."/>
            <person name="MacNeil J.R."/>
            <person name="Whaley M.J."/>
            <person name="Blain A."/>
            <person name="Antwi M."/>
            <person name="Dorsinville M."/>
            <person name="Pacilli M."/>
            <person name="Smith S."/>
            <person name="Civen R."/>
            <person name="Ngo V."/>
            <person name="Winter K."/>
            <person name="Harriman K."/>
            <person name="Wang X."/>
            <person name="Bowen V.B."/>
            <person name="Patel M."/>
            <person name="Martin S."/>
            <person name="Misegades L."/>
            <person name="Meyer S.A."/>
        </authorList>
    </citation>
    <scope>NUCLEOTIDE SEQUENCE [LARGE SCALE GENOMIC DNA]</scope>
    <source>
        <strain evidence="2 3">M26503</strain>
    </source>
</reference>
<feature type="transmembrane region" description="Helical" evidence="1">
    <location>
        <begin position="20"/>
        <end position="39"/>
    </location>
</feature>
<keyword evidence="1" id="KW-0812">Transmembrane</keyword>
<proteinExistence type="predicted"/>
<dbReference type="EMBL" id="NTLY01000002">
    <property type="protein sequence ID" value="PBJ87512.1"/>
    <property type="molecule type" value="Genomic_DNA"/>
</dbReference>
<comment type="caution">
    <text evidence="2">The sequence shown here is derived from an EMBL/GenBank/DDBJ whole genome shotgun (WGS) entry which is preliminary data.</text>
</comment>
<organism evidence="2 3">
    <name type="scientific">Neisseria meningitidis</name>
    <dbReference type="NCBI Taxonomy" id="487"/>
    <lineage>
        <taxon>Bacteria</taxon>
        <taxon>Pseudomonadati</taxon>
        <taxon>Pseudomonadota</taxon>
        <taxon>Betaproteobacteria</taxon>
        <taxon>Neisseriales</taxon>
        <taxon>Neisseriaceae</taxon>
        <taxon>Neisseria</taxon>
    </lineage>
</organism>
<gene>
    <name evidence="2" type="ORF">CNQ34_06185</name>
</gene>
<evidence type="ECO:0000256" key="1">
    <source>
        <dbReference type="SAM" id="Phobius"/>
    </source>
</evidence>
<name>A0AB36RQP3_NEIME</name>
<dbReference type="AlphaFoldDB" id="A0AB36RQP3"/>
<evidence type="ECO:0000313" key="2">
    <source>
        <dbReference type="EMBL" id="PBJ87512.1"/>
    </source>
</evidence>
<keyword evidence="1" id="KW-0472">Membrane</keyword>
<accession>A0AB36RQP3</accession>
<keyword evidence="1" id="KW-1133">Transmembrane helix</keyword>
<evidence type="ECO:0000313" key="3">
    <source>
        <dbReference type="Proteomes" id="UP000217930"/>
    </source>
</evidence>